<dbReference type="OrthoDB" id="2152997at2759"/>
<dbReference type="InterPro" id="IPR036852">
    <property type="entry name" value="Peptidase_S8/S53_dom_sf"/>
</dbReference>
<dbReference type="STRING" id="1754191.A0A1Y1VD40"/>
<evidence type="ECO:0000256" key="1">
    <source>
        <dbReference type="ARBA" id="ARBA00011073"/>
    </source>
</evidence>
<proteinExistence type="inferred from homology"/>
<dbReference type="Pfam" id="PF00082">
    <property type="entry name" value="Peptidase_S8"/>
    <property type="match status" value="1"/>
</dbReference>
<dbReference type="AlphaFoldDB" id="A0A1Y1VD40"/>
<feature type="non-terminal residue" evidence="7">
    <location>
        <position position="397"/>
    </location>
</feature>
<dbReference type="PANTHER" id="PTHR43806">
    <property type="entry name" value="PEPTIDASE S8"/>
    <property type="match status" value="1"/>
</dbReference>
<evidence type="ECO:0000256" key="3">
    <source>
        <dbReference type="ARBA" id="ARBA00022801"/>
    </source>
</evidence>
<keyword evidence="3 5" id="KW-0378">Hydrolase</keyword>
<comment type="similarity">
    <text evidence="1 5">Belongs to the peptidase S8 family.</text>
</comment>
<dbReference type="InterPro" id="IPR000209">
    <property type="entry name" value="Peptidase_S8/S53_dom"/>
</dbReference>
<dbReference type="Proteomes" id="UP000193719">
    <property type="component" value="Unassembled WGS sequence"/>
</dbReference>
<keyword evidence="4 5" id="KW-0720">Serine protease</keyword>
<keyword evidence="2 5" id="KW-0645">Protease</keyword>
<dbReference type="InterPro" id="IPR015500">
    <property type="entry name" value="Peptidase_S8_subtilisin-rel"/>
</dbReference>
<accession>A0A1Y1VD40</accession>
<keyword evidence="8" id="KW-1185">Reference proteome</keyword>
<dbReference type="Gene3D" id="3.40.50.200">
    <property type="entry name" value="Peptidase S8/S53 domain"/>
    <property type="match status" value="1"/>
</dbReference>
<dbReference type="PROSITE" id="PS51892">
    <property type="entry name" value="SUBTILASE"/>
    <property type="match status" value="1"/>
</dbReference>
<dbReference type="PROSITE" id="PS00138">
    <property type="entry name" value="SUBTILASE_SER"/>
    <property type="match status" value="1"/>
</dbReference>
<dbReference type="GO" id="GO:0006508">
    <property type="term" value="P:proteolysis"/>
    <property type="evidence" value="ECO:0007669"/>
    <property type="project" value="UniProtKB-KW"/>
</dbReference>
<dbReference type="SUPFAM" id="SSF52743">
    <property type="entry name" value="Subtilisin-like"/>
    <property type="match status" value="1"/>
</dbReference>
<dbReference type="PANTHER" id="PTHR43806:SF11">
    <property type="entry name" value="CEREVISIN-RELATED"/>
    <property type="match status" value="1"/>
</dbReference>
<dbReference type="InterPro" id="IPR023828">
    <property type="entry name" value="Peptidase_S8_Ser-AS"/>
</dbReference>
<evidence type="ECO:0000259" key="6">
    <source>
        <dbReference type="Pfam" id="PF00082"/>
    </source>
</evidence>
<feature type="active site" description="Charge relay system" evidence="5">
    <location>
        <position position="114"/>
    </location>
</feature>
<reference evidence="7 8" key="2">
    <citation type="submission" date="2016-08" db="EMBL/GenBank/DDBJ databases">
        <title>Pervasive Adenine N6-methylation of Active Genes in Fungi.</title>
        <authorList>
            <consortium name="DOE Joint Genome Institute"/>
            <person name="Mondo S.J."/>
            <person name="Dannebaum R.O."/>
            <person name="Kuo R.C."/>
            <person name="Labutti K."/>
            <person name="Haridas S."/>
            <person name="Kuo A."/>
            <person name="Salamov A."/>
            <person name="Ahrendt S.R."/>
            <person name="Lipzen A."/>
            <person name="Sullivan W."/>
            <person name="Andreopoulos W.B."/>
            <person name="Clum A."/>
            <person name="Lindquist E."/>
            <person name="Daum C."/>
            <person name="Ramamoorthy G.K."/>
            <person name="Gryganskyi A."/>
            <person name="Culley D."/>
            <person name="Magnuson J.K."/>
            <person name="James T.Y."/>
            <person name="O'Malley M.A."/>
            <person name="Stajich J.E."/>
            <person name="Spatafora J.W."/>
            <person name="Visel A."/>
            <person name="Grigoriev I.V."/>
        </authorList>
    </citation>
    <scope>NUCLEOTIDE SEQUENCE [LARGE SCALE GENOMIC DNA]</scope>
    <source>
        <strain evidence="8">finn</strain>
    </source>
</reference>
<protein>
    <submittedName>
        <fullName evidence="7">Subtilisin-like protein</fullName>
    </submittedName>
</protein>
<name>A0A1Y1VD40_9FUNG</name>
<evidence type="ECO:0000256" key="5">
    <source>
        <dbReference type="PROSITE-ProRule" id="PRU01240"/>
    </source>
</evidence>
<comment type="caution">
    <text evidence="7">The sequence shown here is derived from an EMBL/GenBank/DDBJ whole genome shotgun (WGS) entry which is preliminary data.</text>
</comment>
<evidence type="ECO:0000256" key="2">
    <source>
        <dbReference type="ARBA" id="ARBA00022670"/>
    </source>
</evidence>
<reference evidence="7 8" key="1">
    <citation type="submission" date="2016-08" db="EMBL/GenBank/DDBJ databases">
        <title>Genomes of anaerobic fungi encode conserved fungal cellulosomes for biomass hydrolysis.</title>
        <authorList>
            <consortium name="DOE Joint Genome Institute"/>
            <person name="Haitjema C.H."/>
            <person name="Gilmore S.P."/>
            <person name="Henske J.K."/>
            <person name="Solomon K.V."/>
            <person name="De Groot R."/>
            <person name="Kuo A."/>
            <person name="Mondo S.J."/>
            <person name="Salamov A.A."/>
            <person name="Labutti K."/>
            <person name="Zhao Z."/>
            <person name="Chiniquy J."/>
            <person name="Barry K."/>
            <person name="Brewer H.M."/>
            <person name="Purvine S.O."/>
            <person name="Wright A.T."/>
            <person name="Boxma B."/>
            <person name="Van Alen T."/>
            <person name="Hackstein J.H."/>
            <person name="Baker S.E."/>
            <person name="Grigoriev I.V."/>
            <person name="O'Malley M.A."/>
        </authorList>
    </citation>
    <scope>NUCLEOTIDE SEQUENCE [LARGE SCALE GENOMIC DNA]</scope>
    <source>
        <strain evidence="8">finn</strain>
    </source>
</reference>
<evidence type="ECO:0000256" key="4">
    <source>
        <dbReference type="ARBA" id="ARBA00022825"/>
    </source>
</evidence>
<feature type="active site" description="Charge relay system" evidence="5">
    <location>
        <position position="160"/>
    </location>
</feature>
<organism evidence="7 8">
    <name type="scientific">Piromyces finnis</name>
    <dbReference type="NCBI Taxonomy" id="1754191"/>
    <lineage>
        <taxon>Eukaryota</taxon>
        <taxon>Fungi</taxon>
        <taxon>Fungi incertae sedis</taxon>
        <taxon>Chytridiomycota</taxon>
        <taxon>Chytridiomycota incertae sedis</taxon>
        <taxon>Neocallimastigomycetes</taxon>
        <taxon>Neocallimastigales</taxon>
        <taxon>Neocallimastigaceae</taxon>
        <taxon>Piromyces</taxon>
    </lineage>
</organism>
<feature type="domain" description="Peptidase S8/S53" evidence="6">
    <location>
        <begin position="107"/>
        <end position="363"/>
    </location>
</feature>
<evidence type="ECO:0000313" key="7">
    <source>
        <dbReference type="EMBL" id="ORX52214.1"/>
    </source>
</evidence>
<dbReference type="InterPro" id="IPR050131">
    <property type="entry name" value="Peptidase_S8_subtilisin-like"/>
</dbReference>
<dbReference type="PRINTS" id="PR00723">
    <property type="entry name" value="SUBTILISIN"/>
</dbReference>
<dbReference type="GO" id="GO:0004252">
    <property type="term" value="F:serine-type endopeptidase activity"/>
    <property type="evidence" value="ECO:0007669"/>
    <property type="project" value="UniProtKB-UniRule"/>
</dbReference>
<evidence type="ECO:0000313" key="8">
    <source>
        <dbReference type="Proteomes" id="UP000193719"/>
    </source>
</evidence>
<feature type="active site" description="Charge relay system" evidence="5">
    <location>
        <position position="334"/>
    </location>
</feature>
<sequence length="397" mass="44984">MDYGESNYVYLVSQNEKESVLYAYLSEALVDSVKALPNVIDCLPDIKMVNFNYYNEKDIKKETKWEDVKVRDYADLHLSAISQGRYNHNLISLYDSNYYYPTSAGEDIDIFIFDTGFNFEHYEYSNKYERIVTCGFNVTNSRVKSTPSTSICHRANPDNHGVIVTDVVSGMIHGVANKANVYGILLNELTVGNSVMALNFVNDYLLRPNKAVFNFSHGFYFNNENDAVVKYYEDAIETLRQRGAVFVAAAGNDGLPVHVEKTKIIYPCAFDSVICTGAIENSFYSLNTMNPYNYVKADWSNYGKEVNIYGPGYVRVAYADDKDDYRVEIRSGTSYSAPVVTGVAATIMSEHPEIKFETKSMIEYLTKLSIPGMLDIPDELKDEIHNVFINNGKHIVY</sequence>
<gene>
    <name evidence="7" type="ORF">BCR36DRAFT_325050</name>
</gene>
<dbReference type="EMBL" id="MCFH01000016">
    <property type="protein sequence ID" value="ORX52214.1"/>
    <property type="molecule type" value="Genomic_DNA"/>
</dbReference>